<organism evidence="1 2">
    <name type="scientific">Periconia macrospinosa</name>
    <dbReference type="NCBI Taxonomy" id="97972"/>
    <lineage>
        <taxon>Eukaryota</taxon>
        <taxon>Fungi</taxon>
        <taxon>Dikarya</taxon>
        <taxon>Ascomycota</taxon>
        <taxon>Pezizomycotina</taxon>
        <taxon>Dothideomycetes</taxon>
        <taxon>Pleosporomycetidae</taxon>
        <taxon>Pleosporales</taxon>
        <taxon>Massarineae</taxon>
        <taxon>Periconiaceae</taxon>
        <taxon>Periconia</taxon>
    </lineage>
</organism>
<dbReference type="Proteomes" id="UP000244855">
    <property type="component" value="Unassembled WGS sequence"/>
</dbReference>
<proteinExistence type="predicted"/>
<sequence>MPPPDVFNGRLNHRRSLEQPVLRQVIVEDHTPPTPNSPEFAGIGSAEVPAYADQALPTASADLSVENGGEYTMEETEEALRSQPPSNEKEVLIRKLKAVFFIEMKLTPEHVANIASPDGRGVDYITFRDITLATNLTQRLQRGMFGSKDMTRYAVQMMRDYNAMKDDEQPDFRDLTAEQQKGEFRNRYTVPMIKTMLMPLRTTIDIPRVFKNRTLAGYVQSLFVTTCMTIARDTKFSMFDIATGLPFSDSNQLYTNIREVPNRFQLPRWQDIPVPSVTDGTEEQLVAAPARGE</sequence>
<protein>
    <submittedName>
        <fullName evidence="1">Uncharacterized protein</fullName>
    </submittedName>
</protein>
<dbReference type="EMBL" id="KZ805313">
    <property type="protein sequence ID" value="PVI05518.1"/>
    <property type="molecule type" value="Genomic_DNA"/>
</dbReference>
<keyword evidence="2" id="KW-1185">Reference proteome</keyword>
<gene>
    <name evidence="1" type="ORF">DM02DRAFT_623918</name>
</gene>
<dbReference type="AlphaFoldDB" id="A0A2V1E4L5"/>
<evidence type="ECO:0000313" key="1">
    <source>
        <dbReference type="EMBL" id="PVI05518.1"/>
    </source>
</evidence>
<evidence type="ECO:0000313" key="2">
    <source>
        <dbReference type="Proteomes" id="UP000244855"/>
    </source>
</evidence>
<name>A0A2V1E4L5_9PLEO</name>
<reference evidence="1 2" key="1">
    <citation type="journal article" date="2018" name="Sci. Rep.">
        <title>Comparative genomics provides insights into the lifestyle and reveals functional heterogeneity of dark septate endophytic fungi.</title>
        <authorList>
            <person name="Knapp D.G."/>
            <person name="Nemeth J.B."/>
            <person name="Barry K."/>
            <person name="Hainaut M."/>
            <person name="Henrissat B."/>
            <person name="Johnson J."/>
            <person name="Kuo A."/>
            <person name="Lim J.H.P."/>
            <person name="Lipzen A."/>
            <person name="Nolan M."/>
            <person name="Ohm R.A."/>
            <person name="Tamas L."/>
            <person name="Grigoriev I.V."/>
            <person name="Spatafora J.W."/>
            <person name="Nagy L.G."/>
            <person name="Kovacs G.M."/>
        </authorList>
    </citation>
    <scope>NUCLEOTIDE SEQUENCE [LARGE SCALE GENOMIC DNA]</scope>
    <source>
        <strain evidence="1 2">DSE2036</strain>
    </source>
</reference>
<accession>A0A2V1E4L5</accession>